<evidence type="ECO:0000256" key="1">
    <source>
        <dbReference type="SAM" id="SignalP"/>
    </source>
</evidence>
<protein>
    <recommendedName>
        <fullName evidence="2">Ice-binding protein C-terminal domain-containing protein</fullName>
    </recommendedName>
</protein>
<dbReference type="PROSITE" id="PS51257">
    <property type="entry name" value="PROKAR_LIPOPROTEIN"/>
    <property type="match status" value="1"/>
</dbReference>
<organism evidence="3 4">
    <name type="scientific">Desulfurivibrio alkaliphilus (strain DSM 19089 / UNIQEM U267 / AHT2)</name>
    <dbReference type="NCBI Taxonomy" id="589865"/>
    <lineage>
        <taxon>Bacteria</taxon>
        <taxon>Pseudomonadati</taxon>
        <taxon>Thermodesulfobacteriota</taxon>
        <taxon>Desulfobulbia</taxon>
        <taxon>Desulfobulbales</taxon>
        <taxon>Desulfobulbaceae</taxon>
        <taxon>Desulfurivibrio</taxon>
    </lineage>
</organism>
<dbReference type="AlphaFoldDB" id="D6Z4G1"/>
<accession>D6Z4G1</accession>
<dbReference type="EMBL" id="CP001940">
    <property type="protein sequence ID" value="ADH86436.1"/>
    <property type="molecule type" value="Genomic_DNA"/>
</dbReference>
<sequence length="249" mass="27640">MNKKQKITAIALTALACGLLAGKASAAPSTETYYDTWNTFPGWEAFMGGVDSYGDPKISKMDVVYQEVAGERILDSVVIYLEDRLVWDSLFINADYDKSNGEIWDAWDYMVRDQREAGYWEKGEAGYLTDLGSDMGFYEVASDYNYTTATRPNAREGHANGIYVGDLTWVELDINDDFITYNGSELVYNFSYLYTAGLAEIILGDSYMIAYSPWCANDVIGTVPEPGTLLLFGAGLAGLVGIARRRIQL</sequence>
<dbReference type="KEGG" id="dak:DaAHT2_1744"/>
<reference evidence="4" key="1">
    <citation type="submission" date="2010-02" db="EMBL/GenBank/DDBJ databases">
        <title>Complete sequence of Desulfurivibrio alkaliphilus AHT2.</title>
        <authorList>
            <consortium name="US DOE Joint Genome Institute"/>
            <person name="Pitluck S."/>
            <person name="Chertkov O."/>
            <person name="Detter J.C."/>
            <person name="Han C."/>
            <person name="Tapia R."/>
            <person name="Larimer F."/>
            <person name="Land M."/>
            <person name="Hauser L."/>
            <person name="Kyrpides N."/>
            <person name="Mikhailova N."/>
            <person name="Sorokin D.Y."/>
            <person name="Muyzer G."/>
            <person name="Woyke T."/>
        </authorList>
    </citation>
    <scope>NUCLEOTIDE SEQUENCE [LARGE SCALE GENOMIC DNA]</scope>
    <source>
        <strain evidence="4">DSM 19089 / UNIQEM U267 / AHT2</strain>
    </source>
</reference>
<dbReference type="HOGENOM" id="CLU_1173919_0_0_7"/>
<gene>
    <name evidence="3" type="ordered locus">DaAHT2_1744</name>
</gene>
<evidence type="ECO:0000313" key="3">
    <source>
        <dbReference type="EMBL" id="ADH86436.1"/>
    </source>
</evidence>
<evidence type="ECO:0000259" key="2">
    <source>
        <dbReference type="Pfam" id="PF07589"/>
    </source>
</evidence>
<name>D6Z4G1_DESAT</name>
<keyword evidence="1" id="KW-0732">Signal</keyword>
<keyword evidence="4" id="KW-1185">Reference proteome</keyword>
<proteinExistence type="predicted"/>
<dbReference type="InParanoid" id="D6Z4G1"/>
<evidence type="ECO:0000313" key="4">
    <source>
        <dbReference type="Proteomes" id="UP000001508"/>
    </source>
</evidence>
<dbReference type="Proteomes" id="UP000001508">
    <property type="component" value="Chromosome"/>
</dbReference>
<dbReference type="NCBIfam" id="TIGR02595">
    <property type="entry name" value="PEP_CTERM"/>
    <property type="match status" value="1"/>
</dbReference>
<feature type="signal peptide" evidence="1">
    <location>
        <begin position="1"/>
        <end position="26"/>
    </location>
</feature>
<feature type="chain" id="PRO_5003091345" description="Ice-binding protein C-terminal domain-containing protein" evidence="1">
    <location>
        <begin position="27"/>
        <end position="249"/>
    </location>
</feature>
<dbReference type="InterPro" id="IPR013424">
    <property type="entry name" value="Ice-binding_C"/>
</dbReference>
<feature type="domain" description="Ice-binding protein C-terminal" evidence="2">
    <location>
        <begin position="222"/>
        <end position="245"/>
    </location>
</feature>
<dbReference type="Pfam" id="PF07589">
    <property type="entry name" value="PEP-CTERM"/>
    <property type="match status" value="1"/>
</dbReference>
<dbReference type="RefSeq" id="WP_013163960.1">
    <property type="nucleotide sequence ID" value="NC_014216.1"/>
</dbReference>